<dbReference type="AlphaFoldDB" id="A0A1J5P2X1"/>
<dbReference type="EMBL" id="MLJW01007664">
    <property type="protein sequence ID" value="OIQ65008.1"/>
    <property type="molecule type" value="Genomic_DNA"/>
</dbReference>
<reference evidence="2" key="1">
    <citation type="submission" date="2016-10" db="EMBL/GenBank/DDBJ databases">
        <title>Sequence of Gallionella enrichment culture.</title>
        <authorList>
            <person name="Poehlein A."/>
            <person name="Muehling M."/>
            <person name="Daniel R."/>
        </authorList>
    </citation>
    <scope>NUCLEOTIDE SEQUENCE</scope>
</reference>
<gene>
    <name evidence="2" type="ORF">GALL_534370</name>
</gene>
<proteinExistence type="predicted"/>
<protein>
    <submittedName>
        <fullName evidence="2">Uncharacterized protein</fullName>
    </submittedName>
</protein>
<name>A0A1J5P2X1_9ZZZZ</name>
<accession>A0A1J5P2X1</accession>
<feature type="region of interest" description="Disordered" evidence="1">
    <location>
        <begin position="1"/>
        <end position="30"/>
    </location>
</feature>
<organism evidence="2">
    <name type="scientific">mine drainage metagenome</name>
    <dbReference type="NCBI Taxonomy" id="410659"/>
    <lineage>
        <taxon>unclassified sequences</taxon>
        <taxon>metagenomes</taxon>
        <taxon>ecological metagenomes</taxon>
    </lineage>
</organism>
<sequence length="233" mass="23939">MSWAARESDNVTVGSSPSGTSATVAPTAKRKLSVIGRPSTTAITKNPAPTTTAMIAMTRTTVCSCPASGLRGRTAPCVTAAMPARRVRPPVATTSASPCPSTTYVPAYSGPPESRPTVTLSPVSIDSSTLIRPAAVRTRSAETLSPASRTTTSPVTRSAASTIRVLPSRRTVVRTGRRSRSRSAARSARYSCANANAPLRTTTTAIAAASAGIRASQARAAATHSITAKKCTI</sequence>
<evidence type="ECO:0000256" key="1">
    <source>
        <dbReference type="SAM" id="MobiDB-lite"/>
    </source>
</evidence>
<feature type="compositionally biased region" description="Polar residues" evidence="1">
    <location>
        <begin position="10"/>
        <end position="24"/>
    </location>
</feature>
<comment type="caution">
    <text evidence="2">The sequence shown here is derived from an EMBL/GenBank/DDBJ whole genome shotgun (WGS) entry which is preliminary data.</text>
</comment>
<evidence type="ECO:0000313" key="2">
    <source>
        <dbReference type="EMBL" id="OIQ65008.1"/>
    </source>
</evidence>